<protein>
    <submittedName>
        <fullName evidence="2">Uncharacterized protein</fullName>
    </submittedName>
</protein>
<evidence type="ECO:0000256" key="1">
    <source>
        <dbReference type="SAM" id="MobiDB-lite"/>
    </source>
</evidence>
<dbReference type="AlphaFoldDB" id="A0A834HIW5"/>
<organism evidence="2 3">
    <name type="scientific">Rhynchophorus ferrugineus</name>
    <name type="common">Red palm weevil</name>
    <name type="synonym">Curculio ferrugineus</name>
    <dbReference type="NCBI Taxonomy" id="354439"/>
    <lineage>
        <taxon>Eukaryota</taxon>
        <taxon>Metazoa</taxon>
        <taxon>Ecdysozoa</taxon>
        <taxon>Arthropoda</taxon>
        <taxon>Hexapoda</taxon>
        <taxon>Insecta</taxon>
        <taxon>Pterygota</taxon>
        <taxon>Neoptera</taxon>
        <taxon>Endopterygota</taxon>
        <taxon>Coleoptera</taxon>
        <taxon>Polyphaga</taxon>
        <taxon>Cucujiformia</taxon>
        <taxon>Curculionidae</taxon>
        <taxon>Dryophthorinae</taxon>
        <taxon>Rhynchophorus</taxon>
    </lineage>
</organism>
<dbReference type="EMBL" id="JAACXV010023168">
    <property type="protein sequence ID" value="KAF7263132.1"/>
    <property type="molecule type" value="Genomic_DNA"/>
</dbReference>
<proteinExistence type="predicted"/>
<comment type="caution">
    <text evidence="2">The sequence shown here is derived from an EMBL/GenBank/DDBJ whole genome shotgun (WGS) entry which is preliminary data.</text>
</comment>
<keyword evidence="3" id="KW-1185">Reference proteome</keyword>
<reference evidence="2" key="1">
    <citation type="submission" date="2020-08" db="EMBL/GenBank/DDBJ databases">
        <title>Genome sequencing and assembly of the red palm weevil Rhynchophorus ferrugineus.</title>
        <authorList>
            <person name="Dias G.B."/>
            <person name="Bergman C.M."/>
            <person name="Manee M."/>
        </authorList>
    </citation>
    <scope>NUCLEOTIDE SEQUENCE</scope>
    <source>
        <strain evidence="2">AA-2017</strain>
        <tissue evidence="2">Whole larva</tissue>
    </source>
</reference>
<sequence length="157" mass="17315">MVLKQNTQVGTASNTTRPITSIIRHPTTNTPSDRSPYIKPLLDLRFRLYIDRGRWRSSRSAAGGGVNHPPLSRTPTGSPPPNPLDAPRAAIILPQSFNPTFITTIVTGLNRKPAGYGSLFEINATVKIPKCQVSRGMNVVYNELCGYAQKLCWLEQK</sequence>
<name>A0A834HIW5_RHYFE</name>
<feature type="region of interest" description="Disordered" evidence="1">
    <location>
        <begin position="58"/>
        <end position="85"/>
    </location>
</feature>
<evidence type="ECO:0000313" key="3">
    <source>
        <dbReference type="Proteomes" id="UP000625711"/>
    </source>
</evidence>
<evidence type="ECO:0000313" key="2">
    <source>
        <dbReference type="EMBL" id="KAF7263132.1"/>
    </source>
</evidence>
<dbReference type="Proteomes" id="UP000625711">
    <property type="component" value="Unassembled WGS sequence"/>
</dbReference>
<gene>
    <name evidence="2" type="ORF">GWI33_003578</name>
</gene>
<feature type="region of interest" description="Disordered" evidence="1">
    <location>
        <begin position="1"/>
        <end position="36"/>
    </location>
</feature>
<feature type="compositionally biased region" description="Polar residues" evidence="1">
    <location>
        <begin position="1"/>
        <end position="19"/>
    </location>
</feature>
<accession>A0A834HIW5</accession>